<evidence type="ECO:0008006" key="4">
    <source>
        <dbReference type="Google" id="ProtNLM"/>
    </source>
</evidence>
<gene>
    <name evidence="2" type="ORF">KSB_39150</name>
</gene>
<evidence type="ECO:0000256" key="1">
    <source>
        <dbReference type="SAM" id="MobiDB-lite"/>
    </source>
</evidence>
<keyword evidence="3" id="KW-1185">Reference proteome</keyword>
<dbReference type="Proteomes" id="UP000654345">
    <property type="component" value="Unassembled WGS sequence"/>
</dbReference>
<comment type="caution">
    <text evidence="2">The sequence shown here is derived from an EMBL/GenBank/DDBJ whole genome shotgun (WGS) entry which is preliminary data.</text>
</comment>
<accession>A0ABQ3URW1</accession>
<organism evidence="2 3">
    <name type="scientific">Ktedonobacter robiniae</name>
    <dbReference type="NCBI Taxonomy" id="2778365"/>
    <lineage>
        <taxon>Bacteria</taxon>
        <taxon>Bacillati</taxon>
        <taxon>Chloroflexota</taxon>
        <taxon>Ktedonobacteria</taxon>
        <taxon>Ktedonobacterales</taxon>
        <taxon>Ktedonobacteraceae</taxon>
        <taxon>Ktedonobacter</taxon>
    </lineage>
</organism>
<reference evidence="2 3" key="1">
    <citation type="journal article" date="2021" name="Int. J. Syst. Evol. Microbiol.">
        <title>Reticulibacter mediterranei gen. nov., sp. nov., within the new family Reticulibacteraceae fam. nov., and Ktedonospora formicarum gen. nov., sp. nov., Ktedonobacter robiniae sp. nov., Dictyobacter formicarum sp. nov. and Dictyobacter arantiisoli sp. nov., belonging to the class Ktedonobacteria.</title>
        <authorList>
            <person name="Yabe S."/>
            <person name="Zheng Y."/>
            <person name="Wang C.M."/>
            <person name="Sakai Y."/>
            <person name="Abe K."/>
            <person name="Yokota A."/>
            <person name="Donadio S."/>
            <person name="Cavaletti L."/>
            <person name="Monciardini P."/>
        </authorList>
    </citation>
    <scope>NUCLEOTIDE SEQUENCE [LARGE SCALE GENOMIC DNA]</scope>
    <source>
        <strain evidence="2 3">SOSP1-30</strain>
    </source>
</reference>
<evidence type="ECO:0000313" key="3">
    <source>
        <dbReference type="Proteomes" id="UP000654345"/>
    </source>
</evidence>
<evidence type="ECO:0000313" key="2">
    <source>
        <dbReference type="EMBL" id="GHO55440.1"/>
    </source>
</evidence>
<feature type="region of interest" description="Disordered" evidence="1">
    <location>
        <begin position="1"/>
        <end position="74"/>
    </location>
</feature>
<name>A0ABQ3URW1_9CHLR</name>
<dbReference type="EMBL" id="BNJG01000001">
    <property type="protein sequence ID" value="GHO55440.1"/>
    <property type="molecule type" value="Genomic_DNA"/>
</dbReference>
<sequence length="74" mass="7888">MPKGKKHSEEPVHQSGTGKGEEAVRKTGQEAGRHDTGISGAQRRAGKASGRFSTGINPEREEPIDPNSPYLPPP</sequence>
<feature type="compositionally biased region" description="Basic and acidic residues" evidence="1">
    <location>
        <begin position="19"/>
        <end position="36"/>
    </location>
</feature>
<protein>
    <recommendedName>
        <fullName evidence="4">Stress-induced protein</fullName>
    </recommendedName>
</protein>
<dbReference type="RefSeq" id="WP_201372029.1">
    <property type="nucleotide sequence ID" value="NZ_BNJG01000001.1"/>
</dbReference>
<proteinExistence type="predicted"/>